<reference evidence="1 2" key="2">
    <citation type="journal article" date="2022" name="Mol. Ecol. Resour.">
        <title>The genomes of chicory, endive, great burdock and yacon provide insights into Asteraceae paleo-polyploidization history and plant inulin production.</title>
        <authorList>
            <person name="Fan W."/>
            <person name="Wang S."/>
            <person name="Wang H."/>
            <person name="Wang A."/>
            <person name="Jiang F."/>
            <person name="Liu H."/>
            <person name="Zhao H."/>
            <person name="Xu D."/>
            <person name="Zhang Y."/>
        </authorList>
    </citation>
    <scope>NUCLEOTIDE SEQUENCE [LARGE SCALE GENOMIC DNA]</scope>
    <source>
        <strain evidence="2">cv. Punajuju</strain>
        <tissue evidence="1">Leaves</tissue>
    </source>
</reference>
<evidence type="ECO:0000313" key="2">
    <source>
        <dbReference type="Proteomes" id="UP001055811"/>
    </source>
</evidence>
<organism evidence="1 2">
    <name type="scientific">Cichorium intybus</name>
    <name type="common">Chicory</name>
    <dbReference type="NCBI Taxonomy" id="13427"/>
    <lineage>
        <taxon>Eukaryota</taxon>
        <taxon>Viridiplantae</taxon>
        <taxon>Streptophyta</taxon>
        <taxon>Embryophyta</taxon>
        <taxon>Tracheophyta</taxon>
        <taxon>Spermatophyta</taxon>
        <taxon>Magnoliopsida</taxon>
        <taxon>eudicotyledons</taxon>
        <taxon>Gunneridae</taxon>
        <taxon>Pentapetalae</taxon>
        <taxon>asterids</taxon>
        <taxon>campanulids</taxon>
        <taxon>Asterales</taxon>
        <taxon>Asteraceae</taxon>
        <taxon>Cichorioideae</taxon>
        <taxon>Cichorieae</taxon>
        <taxon>Cichoriinae</taxon>
        <taxon>Cichorium</taxon>
    </lineage>
</organism>
<evidence type="ECO:0000313" key="1">
    <source>
        <dbReference type="EMBL" id="KAI3710023.1"/>
    </source>
</evidence>
<proteinExistence type="predicted"/>
<comment type="caution">
    <text evidence="1">The sequence shown here is derived from an EMBL/GenBank/DDBJ whole genome shotgun (WGS) entry which is preliminary data.</text>
</comment>
<gene>
    <name evidence="1" type="ORF">L2E82_39796</name>
</gene>
<dbReference type="EMBL" id="CM042015">
    <property type="protein sequence ID" value="KAI3710023.1"/>
    <property type="molecule type" value="Genomic_DNA"/>
</dbReference>
<protein>
    <submittedName>
        <fullName evidence="1">Uncharacterized protein</fullName>
    </submittedName>
</protein>
<accession>A0ACB9AJI9</accession>
<name>A0ACB9AJI9_CICIN</name>
<reference evidence="2" key="1">
    <citation type="journal article" date="2022" name="Mol. Ecol. Resour.">
        <title>The genomes of chicory, endive, great burdock and yacon provide insights into Asteraceae palaeo-polyploidization history and plant inulin production.</title>
        <authorList>
            <person name="Fan W."/>
            <person name="Wang S."/>
            <person name="Wang H."/>
            <person name="Wang A."/>
            <person name="Jiang F."/>
            <person name="Liu H."/>
            <person name="Zhao H."/>
            <person name="Xu D."/>
            <person name="Zhang Y."/>
        </authorList>
    </citation>
    <scope>NUCLEOTIDE SEQUENCE [LARGE SCALE GENOMIC DNA]</scope>
    <source>
        <strain evidence="2">cv. Punajuju</strain>
    </source>
</reference>
<sequence length="118" mass="14314">MEITPTTPKHQSLTNIYFNKSLPSGNIELVMKFLKYDFMVDELKVIELARCVLLEQIEDQRDFFPSRNIDNLEDHIYDSRWIGRYNWRRERVAKVVMESWRRYEGWVGWGGGNRWVER</sequence>
<dbReference type="Proteomes" id="UP001055811">
    <property type="component" value="Linkage Group LG07"/>
</dbReference>
<keyword evidence="2" id="KW-1185">Reference proteome</keyword>